<evidence type="ECO:0000313" key="2">
    <source>
        <dbReference type="Proteomes" id="UP000805704"/>
    </source>
</evidence>
<keyword evidence="2" id="KW-1185">Reference proteome</keyword>
<organism evidence="1 2">
    <name type="scientific">Nibea albiflora</name>
    <name type="common">Yellow drum</name>
    <name type="synonym">Corvina albiflora</name>
    <dbReference type="NCBI Taxonomy" id="240163"/>
    <lineage>
        <taxon>Eukaryota</taxon>
        <taxon>Metazoa</taxon>
        <taxon>Chordata</taxon>
        <taxon>Craniata</taxon>
        <taxon>Vertebrata</taxon>
        <taxon>Euteleostomi</taxon>
        <taxon>Actinopterygii</taxon>
        <taxon>Neopterygii</taxon>
        <taxon>Teleostei</taxon>
        <taxon>Neoteleostei</taxon>
        <taxon>Acanthomorphata</taxon>
        <taxon>Eupercaria</taxon>
        <taxon>Sciaenidae</taxon>
        <taxon>Nibea</taxon>
    </lineage>
</organism>
<reference evidence="1" key="1">
    <citation type="submission" date="2020-04" db="EMBL/GenBank/DDBJ databases">
        <title>A chromosome-scale assembly and high-density genetic map of the yellow drum (Nibea albiflora) genome.</title>
        <authorList>
            <person name="Xu D."/>
            <person name="Zhang W."/>
            <person name="Chen R."/>
            <person name="Tan P."/>
            <person name="Wang L."/>
            <person name="Song H."/>
            <person name="Tian L."/>
            <person name="Zhu Q."/>
            <person name="Wang B."/>
        </authorList>
    </citation>
    <scope>NUCLEOTIDE SEQUENCE</scope>
    <source>
        <strain evidence="1">ZJHYS-2018</strain>
    </source>
</reference>
<proteinExistence type="predicted"/>
<gene>
    <name evidence="1" type="primary">GPRC6A</name>
    <name evidence="1" type="ORF">GBF38_005660</name>
</gene>
<sequence>MLKHCPLSSLLSALIILSSIPAHVYGHESAQCICGAHSSGDIEIGILLPCHRKVTTLHARITPESFHCSDFDLESFVKSLAVIHEIEEINAAGFLPGVRLGYMMCDTCSYASKALQNVGHMLAVNMSLNVKCDYTDFRPRVKIIVGALYSEVSIALARLLNVYMVPLLSGTSSSPELRDKTRFSVFMRTIPSDEHQTKAVARIMHHFNWNWVGVVYGDDDYGRAAFQSFLKDADVNSVCLAYQEMVPHYLDHAHSVECIKRAAQRIRSSSAQVVLLILKADLVKALFKEMIRTNTSRTWIASDAWSRNLMLAQMDGINEVGDILGFTFIAGKIESFDNYLKNLTPTPGGYNHFIEKYKNLRFNCTPECFSDKPPSYCPEANVLKMKSENACNIKDPQEQNDDYLVTALDTNETLPNKMAVWAIANALKSLLKCDNSSCLGEINFPPWKLLKELKKVKVKLDDQTFFFDDHGDFVSGYDLIVWKKDGQHRRFQRIGKYHVSDEKIKLDVMNITWLSTINATIPWSRCSPYCPPGKMKKILNVSCCYSCIKCTEGNYSDAWDLHDCKKCPNGTWSGKGWSHCKPRELSYLKWSDPHPITMMSAAAFGVVLLLAVFVIFIVYRNSPPMKRAEVRLSCIMMLGLAVSFASVICFMGEPSVHLCRARQIMYAMGFTLCVSCILVKAYRTFLAFLPFGQITNRRLHKLYKPPVIIFVITIFQGIICLLWMIFDSPHIDQTPPPPESMTKVIQCSEGTTFIGFGIMLTYIGLLALVGFLLAFKGRKVPQKFSETGYIIFSMLMYLFVWTCFVPVYIINREKGSPVQPSAILVSSYGVIFCHFIPKCYEALWESETDTLESILRRWRVRTNPDFGSEIQIGKLFLKPEAPGLQKALLAEAPQDVIDSRPVEEEKCLMTDAKENEPTEEHPIEEIAGSQLALNTTASQNEEEIKETEVPGEVTDEVVQPVKIKRTEKRKKNKGQRRSLGKQKSSIVQAKIDFPPNMVRAHQAAYAFLNPNISKYETLLNLLDQAAQTQLSLQPLLSALVLRFEEINQGLEEMAEEGELMLKEYGDYMALPSGMLGPVVMQAKPSAATAGCPDPPPDLLQQLLQHSTEKMRLVGGSVLALGDTTLEEAAEYFSSLSNLLLEKLQAKQSAERRLAQVLARVEGAAMRKSHPEDSALHSEDSGIGGENESLTGSERHRHHRGSAGSGSCGSGINIRGAVETLPSNLPNLAGHNEDDEEDEEEDDDDEEDEDDEGDRPERKRSNSSPPDPSQPLLYTHANCMRDLQPTVKRPLTAVTVRKSEHSSSTRCINIIMELQNSQRELDKRIKKMAETRGYKELAGPHYDLYRAGLRRHSLSLSAGAQKGPIKANQSPCSLPTLTPQPPKRQSVRRLINTFSQGVDGRPGQSLANIPPHIRRPRKSEILLLSNTVNGNERGLVINGNNNNNSWPDGKDDLDVDNLPPPPPEVLMDNSFQSTDGNDENEERPQKDSVQSLPMIIKNTRVSQRLKASVQNVEVLPSRASVTSRSIGISSARSVRQDADMEVQDADLQPDTDLHSEIDKANCLYQQARKIIHLRNAAKCPDKNNNAELSSRGPSPLQARLGQRCESNEFYEGEMSPCSLPVTAPPVSRVRLPPSCPSVCHRFPSPPVVRPQTPSRPTSRPGSPRMVTRATDNNTEEIIPSVSFSDARSVFCLKELQNSQPSVSSGRSVLPRPWGETSRGRLSMRRIDNSTRRTQSESPSLISHSEFTKDDSSVSSQAKGNESVTTKFR</sequence>
<keyword evidence="1" id="KW-0675">Receptor</keyword>
<name>A0ACB7F9T7_NIBAL</name>
<comment type="caution">
    <text evidence="1">The sequence shown here is derived from an EMBL/GenBank/DDBJ whole genome shotgun (WGS) entry which is preliminary data.</text>
</comment>
<evidence type="ECO:0000313" key="1">
    <source>
        <dbReference type="EMBL" id="KAG8011020.1"/>
    </source>
</evidence>
<dbReference type="EMBL" id="CM024802">
    <property type="protein sequence ID" value="KAG8011020.1"/>
    <property type="molecule type" value="Genomic_DNA"/>
</dbReference>
<accession>A0ACB7F9T7</accession>
<dbReference type="Proteomes" id="UP000805704">
    <property type="component" value="Chromosome 14"/>
</dbReference>
<protein>
    <submittedName>
        <fullName evidence="1">G-protein coupled receptor family C group 6 member A</fullName>
    </submittedName>
</protein>